<dbReference type="EMBL" id="HBUE01192677">
    <property type="protein sequence ID" value="CAG6525864.1"/>
    <property type="molecule type" value="Transcribed_RNA"/>
</dbReference>
<reference evidence="1" key="1">
    <citation type="submission" date="2021-05" db="EMBL/GenBank/DDBJ databases">
        <authorList>
            <person name="Alioto T."/>
            <person name="Alioto T."/>
            <person name="Gomez Garrido J."/>
        </authorList>
    </citation>
    <scope>NUCLEOTIDE SEQUENCE</scope>
</reference>
<evidence type="ECO:0000313" key="1">
    <source>
        <dbReference type="EMBL" id="CAG6525864.1"/>
    </source>
</evidence>
<protein>
    <submittedName>
        <fullName evidence="1">(northern house mosquito) hypothetical protein</fullName>
    </submittedName>
</protein>
<accession>A0A8D8MC26</accession>
<dbReference type="AlphaFoldDB" id="A0A8D8MC26"/>
<sequence>MRPVDRGFVLFLPSSRWRWNRLNQRLNRRLTQGKPSPSQQFPVLRQHDVVNFSSMRLGHVPSTVRSPQKPLPTQLTLMRTIPTDHMQQGVQLGPKLLRPLRNPIATLRVHLLHQRFRRFLRLLHHLVVLVLPHHVLRRKLLPNQITLPLLLLIPATVQILHQHRHRVVLLGVFRLDGRRFVGGHLQLGLVPLGVAQVFVRAHDLLAERLPVVEACAAVLADCGRGAVKVFDLNRGALQNLRHDRIGSKRISAADRKQRQHIRSVHRLGQTKPADVVDVPRKAEHFQSLFKKTQRASCSWYW</sequence>
<organism evidence="1">
    <name type="scientific">Culex pipiens</name>
    <name type="common">House mosquito</name>
    <dbReference type="NCBI Taxonomy" id="7175"/>
    <lineage>
        <taxon>Eukaryota</taxon>
        <taxon>Metazoa</taxon>
        <taxon>Ecdysozoa</taxon>
        <taxon>Arthropoda</taxon>
        <taxon>Hexapoda</taxon>
        <taxon>Insecta</taxon>
        <taxon>Pterygota</taxon>
        <taxon>Neoptera</taxon>
        <taxon>Endopterygota</taxon>
        <taxon>Diptera</taxon>
        <taxon>Nematocera</taxon>
        <taxon>Culicoidea</taxon>
        <taxon>Culicidae</taxon>
        <taxon>Culicinae</taxon>
        <taxon>Culicini</taxon>
        <taxon>Culex</taxon>
        <taxon>Culex</taxon>
    </lineage>
</organism>
<name>A0A8D8MC26_CULPI</name>
<dbReference type="EMBL" id="HBUE01298629">
    <property type="protein sequence ID" value="CAG6577575.1"/>
    <property type="molecule type" value="Transcribed_RNA"/>
</dbReference>
<proteinExistence type="predicted"/>